<evidence type="ECO:0000256" key="1">
    <source>
        <dbReference type="SAM" id="MobiDB-lite"/>
    </source>
</evidence>
<dbReference type="InterPro" id="IPR057373">
    <property type="entry name" value="ZNFX1"/>
</dbReference>
<dbReference type="Pfam" id="PF25396">
    <property type="entry name" value="ZNFX1"/>
    <property type="match status" value="1"/>
</dbReference>
<accession>A0ABR2J3I1</accession>
<protein>
    <submittedName>
        <fullName evidence="3">P-loop containing nucleoside triphosphate hydrolase protein</fullName>
    </submittedName>
</protein>
<feature type="domain" description="ZNFX1" evidence="2">
    <location>
        <begin position="90"/>
        <end position="183"/>
    </location>
</feature>
<proteinExistence type="predicted"/>
<gene>
    <name evidence="3" type="ORF">PGQ11_002904</name>
</gene>
<comment type="caution">
    <text evidence="3">The sequence shown here is derived from an EMBL/GenBank/DDBJ whole genome shotgun (WGS) entry which is preliminary data.</text>
</comment>
<name>A0ABR2J3I1_9PEZI</name>
<keyword evidence="3" id="KW-0378">Hydrolase</keyword>
<reference evidence="3 4" key="1">
    <citation type="journal article" date="2024" name="IMA Fungus">
        <title>Apiospora arundinis, a panoply of carbohydrate-active enzymes and secondary metabolites.</title>
        <authorList>
            <person name="Sorensen T."/>
            <person name="Petersen C."/>
            <person name="Muurmann A.T."/>
            <person name="Christiansen J.V."/>
            <person name="Brundto M.L."/>
            <person name="Overgaard C.K."/>
            <person name="Boysen A.T."/>
            <person name="Wollenberg R.D."/>
            <person name="Larsen T.O."/>
            <person name="Sorensen J.L."/>
            <person name="Nielsen K.L."/>
            <person name="Sondergaard T.E."/>
        </authorList>
    </citation>
    <scope>NUCLEOTIDE SEQUENCE [LARGE SCALE GENOMIC DNA]</scope>
    <source>
        <strain evidence="3 4">AAU 773</strain>
    </source>
</reference>
<evidence type="ECO:0000313" key="3">
    <source>
        <dbReference type="EMBL" id="KAK8872390.1"/>
    </source>
</evidence>
<organism evidence="3 4">
    <name type="scientific">Apiospora arundinis</name>
    <dbReference type="NCBI Taxonomy" id="335852"/>
    <lineage>
        <taxon>Eukaryota</taxon>
        <taxon>Fungi</taxon>
        <taxon>Dikarya</taxon>
        <taxon>Ascomycota</taxon>
        <taxon>Pezizomycotina</taxon>
        <taxon>Sordariomycetes</taxon>
        <taxon>Xylariomycetidae</taxon>
        <taxon>Amphisphaeriales</taxon>
        <taxon>Apiosporaceae</taxon>
        <taxon>Apiospora</taxon>
    </lineage>
</organism>
<feature type="region of interest" description="Disordered" evidence="1">
    <location>
        <begin position="1"/>
        <end position="33"/>
    </location>
</feature>
<dbReference type="Proteomes" id="UP001390339">
    <property type="component" value="Unassembled WGS sequence"/>
</dbReference>
<dbReference type="EMBL" id="JAPCWZ010000003">
    <property type="protein sequence ID" value="KAK8872390.1"/>
    <property type="molecule type" value="Genomic_DNA"/>
</dbReference>
<sequence length="184" mass="21024">MDHVGDDYSSLSQSEDWVSMPELPTSSELNPDWERDGEKIRARARFNDVTRPYVTKDEYLQNNYFLQREDGVANLRKSIRDFKEDPNMMDNDDTCVYNKVFVKGYQMTNQGPICSITFSTGRAGKKIKWSNTRRLTQGTIVALSADNFQSQCKVASVVEKIVDGPTVTIHLLWADVNDAVFDPR</sequence>
<keyword evidence="4" id="KW-1185">Reference proteome</keyword>
<dbReference type="GO" id="GO:0016787">
    <property type="term" value="F:hydrolase activity"/>
    <property type="evidence" value="ECO:0007669"/>
    <property type="project" value="UniProtKB-KW"/>
</dbReference>
<evidence type="ECO:0000259" key="2">
    <source>
        <dbReference type="Pfam" id="PF25396"/>
    </source>
</evidence>
<evidence type="ECO:0000313" key="4">
    <source>
        <dbReference type="Proteomes" id="UP001390339"/>
    </source>
</evidence>